<dbReference type="Proteomes" id="UP000298616">
    <property type="component" value="Chromosome"/>
</dbReference>
<evidence type="ECO:0000313" key="1">
    <source>
        <dbReference type="EMBL" id="QCK15027.1"/>
    </source>
</evidence>
<keyword evidence="2" id="KW-1185">Reference proteome</keyword>
<organism evidence="1 2">
    <name type="scientific">Mangrovivirga cuniculi</name>
    <dbReference type="NCBI Taxonomy" id="2715131"/>
    <lineage>
        <taxon>Bacteria</taxon>
        <taxon>Pseudomonadati</taxon>
        <taxon>Bacteroidota</taxon>
        <taxon>Cytophagia</taxon>
        <taxon>Cytophagales</taxon>
        <taxon>Mangrovivirgaceae</taxon>
        <taxon>Mangrovivirga</taxon>
    </lineage>
</organism>
<proteinExistence type="predicted"/>
<dbReference type="EMBL" id="CP028923">
    <property type="protein sequence ID" value="QCK15027.1"/>
    <property type="molecule type" value="Genomic_DNA"/>
</dbReference>
<accession>A0A4D7JJZ9</accession>
<name>A0A4D7JJZ9_9BACT</name>
<protein>
    <submittedName>
        <fullName evidence="1">Uncharacterized protein</fullName>
    </submittedName>
</protein>
<evidence type="ECO:0000313" key="2">
    <source>
        <dbReference type="Proteomes" id="UP000298616"/>
    </source>
</evidence>
<dbReference type="AlphaFoldDB" id="A0A4D7JJZ9"/>
<gene>
    <name evidence="1" type="ORF">DCC35_09855</name>
</gene>
<sequence length="97" mass="11399">MTRLVLFFLLCLFESYSFFLVFGFTTYIVDPESFDLQDTVENENPLIRIVITKADEKTLFLILKPIFIDGCYNFVEFYTAQAYKIVIQCKYGKNHAL</sequence>
<dbReference type="KEGG" id="fpf:DCC35_09855"/>
<reference evidence="1 2" key="1">
    <citation type="submission" date="2018-04" db="EMBL/GenBank/DDBJ databases">
        <title>Complete genome uncultured novel isolate.</title>
        <authorList>
            <person name="Merlino G."/>
        </authorList>
    </citation>
    <scope>NUCLEOTIDE SEQUENCE [LARGE SCALE GENOMIC DNA]</scope>
    <source>
        <strain evidence="2">R1DC9</strain>
    </source>
</reference>